<evidence type="ECO:0000313" key="4">
    <source>
        <dbReference type="Proteomes" id="UP001632038"/>
    </source>
</evidence>
<evidence type="ECO:0000256" key="1">
    <source>
        <dbReference type="SAM" id="MobiDB-lite"/>
    </source>
</evidence>
<dbReference type="CDD" id="cd22157">
    <property type="entry name" value="F-box_AtFBW1-like"/>
    <property type="match status" value="1"/>
</dbReference>
<dbReference type="InterPro" id="IPR001810">
    <property type="entry name" value="F-box_dom"/>
</dbReference>
<evidence type="ECO:0000313" key="3">
    <source>
        <dbReference type="EMBL" id="KAL3653847.1"/>
    </source>
</evidence>
<proteinExistence type="predicted"/>
<dbReference type="InterPro" id="IPR017451">
    <property type="entry name" value="F-box-assoc_interact_dom"/>
</dbReference>
<dbReference type="SMART" id="SM00256">
    <property type="entry name" value="FBOX"/>
    <property type="match status" value="1"/>
</dbReference>
<feature type="region of interest" description="Disordered" evidence="1">
    <location>
        <begin position="415"/>
        <end position="461"/>
    </location>
</feature>
<name>A0ABD3EHZ3_9LAMI</name>
<dbReference type="SUPFAM" id="SSF81383">
    <property type="entry name" value="F-box domain"/>
    <property type="match status" value="1"/>
</dbReference>
<dbReference type="NCBIfam" id="TIGR01640">
    <property type="entry name" value="F_box_assoc_1"/>
    <property type="match status" value="1"/>
</dbReference>
<dbReference type="Pfam" id="PF07734">
    <property type="entry name" value="FBA_1"/>
    <property type="match status" value="1"/>
</dbReference>
<dbReference type="Proteomes" id="UP001632038">
    <property type="component" value="Unassembled WGS sequence"/>
</dbReference>
<dbReference type="InterPro" id="IPR006527">
    <property type="entry name" value="F-box-assoc_dom_typ1"/>
</dbReference>
<dbReference type="InterPro" id="IPR050796">
    <property type="entry name" value="SCF_F-box_component"/>
</dbReference>
<protein>
    <recommendedName>
        <fullName evidence="2">F-box domain-containing protein</fullName>
    </recommendedName>
</protein>
<accession>A0ABD3EHZ3</accession>
<dbReference type="EMBL" id="JAVIJP010000005">
    <property type="protein sequence ID" value="KAL3653847.1"/>
    <property type="molecule type" value="Genomic_DNA"/>
</dbReference>
<organism evidence="3 4">
    <name type="scientific">Castilleja foliolosa</name>
    <dbReference type="NCBI Taxonomy" id="1961234"/>
    <lineage>
        <taxon>Eukaryota</taxon>
        <taxon>Viridiplantae</taxon>
        <taxon>Streptophyta</taxon>
        <taxon>Embryophyta</taxon>
        <taxon>Tracheophyta</taxon>
        <taxon>Spermatophyta</taxon>
        <taxon>Magnoliopsida</taxon>
        <taxon>eudicotyledons</taxon>
        <taxon>Gunneridae</taxon>
        <taxon>Pentapetalae</taxon>
        <taxon>asterids</taxon>
        <taxon>lamiids</taxon>
        <taxon>Lamiales</taxon>
        <taxon>Orobanchaceae</taxon>
        <taxon>Pedicularideae</taxon>
        <taxon>Castillejinae</taxon>
        <taxon>Castilleja</taxon>
    </lineage>
</organism>
<dbReference type="PANTHER" id="PTHR31672:SF13">
    <property type="entry name" value="F-BOX PROTEIN CPR30-LIKE"/>
    <property type="match status" value="1"/>
</dbReference>
<reference evidence="4" key="1">
    <citation type="journal article" date="2024" name="IScience">
        <title>Strigolactones Initiate the Formation of Haustorium-like Structures in Castilleja.</title>
        <authorList>
            <person name="Buerger M."/>
            <person name="Peterson D."/>
            <person name="Chory J."/>
        </authorList>
    </citation>
    <scope>NUCLEOTIDE SEQUENCE [LARGE SCALE GENOMIC DNA]</scope>
</reference>
<comment type="caution">
    <text evidence="3">The sequence shown here is derived from an EMBL/GenBank/DDBJ whole genome shotgun (WGS) entry which is preliminary data.</text>
</comment>
<dbReference type="Pfam" id="PF00646">
    <property type="entry name" value="F-box"/>
    <property type="match status" value="1"/>
</dbReference>
<feature type="domain" description="F-box" evidence="2">
    <location>
        <begin position="1"/>
        <end position="43"/>
    </location>
</feature>
<evidence type="ECO:0000259" key="2">
    <source>
        <dbReference type="PROSITE" id="PS50181"/>
    </source>
</evidence>
<sequence>MDLPRDITIEIFSRLPVKSLMRFKCVSVSFYNLISNDPLFRKKHLYHQSSFKKVILVPHHYSITLGRYNVFTCPIVSLSPNRGAYEGTTLLQLLDRKSDFIGGIRFHNSCDGLLCMSMSGGNVLIWNPSTRQVERFESCVYYIPNLRWVGYSLAHDPRSDVYKLLGLTIYGHNTYRLYFYSSETEMWKYIEESSTCDYVKYYGNTTIVNGAFHWLGSNEKHLQIQNVVSLNISDETYGTLALPQAICDNLIDPILYELKGNLCILIQHIEDTHWDLWVMNEYGDVDSMMKMFCISFVDVPRFNYPIHMLEDDTLITYRPKQIYYYKDGSVSCITSAGGCNMNPYVYSESLISPHTCLQAGKVINQKIVPNRFSSTRGTCIKNSYEKALEKARQRIGSSNNLNSYEKALENACQRLGPENNLHSKKKAPEKVRQRIGSANNLDSYEKALENARQRIGSGKKK</sequence>
<dbReference type="AlphaFoldDB" id="A0ABD3EHZ3"/>
<feature type="compositionally biased region" description="Basic and acidic residues" evidence="1">
    <location>
        <begin position="443"/>
        <end position="452"/>
    </location>
</feature>
<dbReference type="Gene3D" id="1.20.1280.50">
    <property type="match status" value="1"/>
</dbReference>
<dbReference type="PROSITE" id="PS50181">
    <property type="entry name" value="FBOX"/>
    <property type="match status" value="1"/>
</dbReference>
<keyword evidence="4" id="KW-1185">Reference proteome</keyword>
<dbReference type="PANTHER" id="PTHR31672">
    <property type="entry name" value="BNACNNG10540D PROTEIN"/>
    <property type="match status" value="1"/>
</dbReference>
<gene>
    <name evidence="3" type="ORF">CASFOL_003528</name>
</gene>
<dbReference type="InterPro" id="IPR036047">
    <property type="entry name" value="F-box-like_dom_sf"/>
</dbReference>